<dbReference type="NCBIfam" id="TIGR00036">
    <property type="entry name" value="dapB"/>
    <property type="match status" value="1"/>
</dbReference>
<feature type="domain" description="Dihydrodipicolinate reductase C-terminal" evidence="15">
    <location>
        <begin position="131"/>
        <end position="254"/>
    </location>
</feature>
<gene>
    <name evidence="16" type="primary">dapB</name>
    <name evidence="16" type="ORF">GCM10011365_16300</name>
</gene>
<dbReference type="InterPro" id="IPR036291">
    <property type="entry name" value="NAD(P)-bd_dom_sf"/>
</dbReference>
<dbReference type="Pfam" id="PF05173">
    <property type="entry name" value="DapB_C"/>
    <property type="match status" value="1"/>
</dbReference>
<dbReference type="Pfam" id="PF01113">
    <property type="entry name" value="DapB_N"/>
    <property type="match status" value="1"/>
</dbReference>
<keyword evidence="3" id="KW-0028">Amino-acid biosynthesis</keyword>
<comment type="caution">
    <text evidence="16">The sequence shown here is derived from an EMBL/GenBank/DDBJ whole genome shotgun (WGS) entry which is preliminary data.</text>
</comment>
<dbReference type="RefSeq" id="WP_188365234.1">
    <property type="nucleotide sequence ID" value="NZ_BAABJF010000001.1"/>
</dbReference>
<evidence type="ECO:0000256" key="9">
    <source>
        <dbReference type="ARBA" id="ARBA00037922"/>
    </source>
</evidence>
<protein>
    <recommendedName>
        <fullName evidence="10 13">4-hydroxy-tetrahydrodipicolinate reductase</fullName>
        <ecNumber evidence="10 13">1.17.1.8</ecNumber>
    </recommendedName>
</protein>
<dbReference type="PROSITE" id="PS01298">
    <property type="entry name" value="DAPB"/>
    <property type="match status" value="1"/>
</dbReference>
<dbReference type="PANTHER" id="PTHR20836:SF0">
    <property type="entry name" value="4-HYDROXY-TETRAHYDRODIPICOLINATE REDUCTASE 1, CHLOROPLASTIC-RELATED"/>
    <property type="match status" value="1"/>
</dbReference>
<dbReference type="InterPro" id="IPR000846">
    <property type="entry name" value="DapB_N"/>
</dbReference>
<name>A0A917FQY5_9GAMM</name>
<dbReference type="InterPro" id="IPR023940">
    <property type="entry name" value="DHDPR_bac"/>
</dbReference>
<dbReference type="InterPro" id="IPR022664">
    <property type="entry name" value="DapB_N_CS"/>
</dbReference>
<evidence type="ECO:0000256" key="3">
    <source>
        <dbReference type="ARBA" id="ARBA00022605"/>
    </source>
</evidence>
<evidence type="ECO:0000313" key="16">
    <source>
        <dbReference type="EMBL" id="GGF95707.1"/>
    </source>
</evidence>
<dbReference type="AlphaFoldDB" id="A0A917FQY5"/>
<accession>A0A917FQY5</accession>
<dbReference type="CDD" id="cd02274">
    <property type="entry name" value="DHDPR_N"/>
    <property type="match status" value="1"/>
</dbReference>
<evidence type="ECO:0000256" key="12">
    <source>
        <dbReference type="ARBA" id="ARBA00049396"/>
    </source>
</evidence>
<dbReference type="Proteomes" id="UP000605253">
    <property type="component" value="Unassembled WGS sequence"/>
</dbReference>
<sequence>MTEVLRVIVSGVTGRMGRRLVNALQKQATIHIVAGITSPENTFLGKPLSAVSHNASHQAPILSNFSGLQADVVIDFSQSKCFDQVVDYCVMNEVALVSGTTGLSQSQFDRISQAGHFIPVLWAANFSINIQIIKNLLQVFKQKNHNGEYRITETHHQHKQDAPSGTAIALAQSLSDSQHLMVVDHNRFTLGTIEITSVREAEVPGTHQIYCDFPNETITIEHVSKNGDLFAEGAVSAAKWLVQQDNGLYDLNAIILA</sequence>
<evidence type="ECO:0000256" key="1">
    <source>
        <dbReference type="ARBA" id="ARBA00006642"/>
    </source>
</evidence>
<dbReference type="PANTHER" id="PTHR20836">
    <property type="entry name" value="DIHYDRODIPICOLINATE REDUCTASE"/>
    <property type="match status" value="1"/>
</dbReference>
<dbReference type="PIRSF" id="PIRSF000161">
    <property type="entry name" value="DHPR"/>
    <property type="match status" value="1"/>
</dbReference>
<evidence type="ECO:0000256" key="8">
    <source>
        <dbReference type="ARBA" id="ARBA00023154"/>
    </source>
</evidence>
<keyword evidence="17" id="KW-1185">Reference proteome</keyword>
<evidence type="ECO:0000256" key="11">
    <source>
        <dbReference type="ARBA" id="ARBA00049080"/>
    </source>
</evidence>
<evidence type="ECO:0000256" key="5">
    <source>
        <dbReference type="ARBA" id="ARBA00022915"/>
    </source>
</evidence>
<reference evidence="16" key="1">
    <citation type="journal article" date="2014" name="Int. J. Syst. Evol. Microbiol.">
        <title>Complete genome sequence of Corynebacterium casei LMG S-19264T (=DSM 44701T), isolated from a smear-ripened cheese.</title>
        <authorList>
            <consortium name="US DOE Joint Genome Institute (JGI-PGF)"/>
            <person name="Walter F."/>
            <person name="Albersmeier A."/>
            <person name="Kalinowski J."/>
            <person name="Ruckert C."/>
        </authorList>
    </citation>
    <scope>NUCLEOTIDE SEQUENCE</scope>
    <source>
        <strain evidence="16">CGMCC 1.12181</strain>
    </source>
</reference>
<evidence type="ECO:0000256" key="2">
    <source>
        <dbReference type="ARBA" id="ARBA00022490"/>
    </source>
</evidence>
<evidence type="ECO:0000256" key="13">
    <source>
        <dbReference type="NCBIfam" id="TIGR00036"/>
    </source>
</evidence>
<comment type="pathway">
    <text evidence="9">Amino-acid biosynthesis; L-lysine biosynthesis via DAP pathway; (S)-tetrahydrodipicolinate from L-aspartate: step 4/4.</text>
</comment>
<evidence type="ECO:0000259" key="15">
    <source>
        <dbReference type="Pfam" id="PF05173"/>
    </source>
</evidence>
<dbReference type="Gene3D" id="3.30.360.10">
    <property type="entry name" value="Dihydrodipicolinate Reductase, domain 2"/>
    <property type="match status" value="1"/>
</dbReference>
<dbReference type="GO" id="GO:0009089">
    <property type="term" value="P:lysine biosynthetic process via diaminopimelate"/>
    <property type="evidence" value="ECO:0007669"/>
    <property type="project" value="UniProtKB-UniRule"/>
</dbReference>
<keyword evidence="6" id="KW-0560">Oxidoreductase</keyword>
<evidence type="ECO:0000256" key="10">
    <source>
        <dbReference type="ARBA" id="ARBA00038983"/>
    </source>
</evidence>
<evidence type="ECO:0000313" key="17">
    <source>
        <dbReference type="Proteomes" id="UP000605253"/>
    </source>
</evidence>
<evidence type="ECO:0000256" key="7">
    <source>
        <dbReference type="ARBA" id="ARBA00023027"/>
    </source>
</evidence>
<evidence type="ECO:0000256" key="4">
    <source>
        <dbReference type="ARBA" id="ARBA00022857"/>
    </source>
</evidence>
<keyword evidence="5" id="KW-0220">Diaminopimelate biosynthesis</keyword>
<comment type="catalytic activity">
    <reaction evidence="12">
        <text>(S)-2,3,4,5-tetrahydrodipicolinate + NAD(+) + H2O = (2S,4S)-4-hydroxy-2,3,4,5-tetrahydrodipicolinate + NADH + H(+)</text>
        <dbReference type="Rhea" id="RHEA:35323"/>
        <dbReference type="ChEBI" id="CHEBI:15377"/>
        <dbReference type="ChEBI" id="CHEBI:15378"/>
        <dbReference type="ChEBI" id="CHEBI:16845"/>
        <dbReference type="ChEBI" id="CHEBI:57540"/>
        <dbReference type="ChEBI" id="CHEBI:57945"/>
        <dbReference type="ChEBI" id="CHEBI:67139"/>
        <dbReference type="EC" id="1.17.1.8"/>
    </reaction>
</comment>
<dbReference type="SUPFAM" id="SSF51735">
    <property type="entry name" value="NAD(P)-binding Rossmann-fold domains"/>
    <property type="match status" value="1"/>
</dbReference>
<evidence type="ECO:0000259" key="14">
    <source>
        <dbReference type="Pfam" id="PF01113"/>
    </source>
</evidence>
<reference evidence="16" key="2">
    <citation type="submission" date="2020-09" db="EMBL/GenBank/DDBJ databases">
        <authorList>
            <person name="Sun Q."/>
            <person name="Zhou Y."/>
        </authorList>
    </citation>
    <scope>NUCLEOTIDE SEQUENCE</scope>
    <source>
        <strain evidence="16">CGMCC 1.12181</strain>
    </source>
</reference>
<keyword evidence="7" id="KW-0520">NAD</keyword>
<comment type="catalytic activity">
    <reaction evidence="11">
        <text>(S)-2,3,4,5-tetrahydrodipicolinate + NADP(+) + H2O = (2S,4S)-4-hydroxy-2,3,4,5-tetrahydrodipicolinate + NADPH + H(+)</text>
        <dbReference type="Rhea" id="RHEA:35331"/>
        <dbReference type="ChEBI" id="CHEBI:15377"/>
        <dbReference type="ChEBI" id="CHEBI:15378"/>
        <dbReference type="ChEBI" id="CHEBI:16845"/>
        <dbReference type="ChEBI" id="CHEBI:57783"/>
        <dbReference type="ChEBI" id="CHEBI:58349"/>
        <dbReference type="ChEBI" id="CHEBI:67139"/>
        <dbReference type="EC" id="1.17.1.8"/>
    </reaction>
</comment>
<keyword evidence="2" id="KW-0963">Cytoplasm</keyword>
<dbReference type="GO" id="GO:0005829">
    <property type="term" value="C:cytosol"/>
    <property type="evidence" value="ECO:0007669"/>
    <property type="project" value="TreeGrafter"/>
</dbReference>
<keyword evidence="4" id="KW-0521">NADP</keyword>
<dbReference type="EMBL" id="BMEO01000006">
    <property type="protein sequence ID" value="GGF95707.1"/>
    <property type="molecule type" value="Genomic_DNA"/>
</dbReference>
<feature type="domain" description="Dihydrodipicolinate reductase N-terminal" evidence="14">
    <location>
        <begin position="6"/>
        <end position="126"/>
    </location>
</feature>
<keyword evidence="8" id="KW-0457">Lysine biosynthesis</keyword>
<dbReference type="GO" id="GO:0019877">
    <property type="term" value="P:diaminopimelate biosynthetic process"/>
    <property type="evidence" value="ECO:0007669"/>
    <property type="project" value="UniProtKB-KW"/>
</dbReference>
<dbReference type="Gene3D" id="3.40.50.720">
    <property type="entry name" value="NAD(P)-binding Rossmann-like Domain"/>
    <property type="match status" value="1"/>
</dbReference>
<evidence type="ECO:0000256" key="6">
    <source>
        <dbReference type="ARBA" id="ARBA00023002"/>
    </source>
</evidence>
<comment type="similarity">
    <text evidence="1">Belongs to the DapB family.</text>
</comment>
<dbReference type="InterPro" id="IPR022663">
    <property type="entry name" value="DapB_C"/>
</dbReference>
<dbReference type="SUPFAM" id="SSF55347">
    <property type="entry name" value="Glyceraldehyde-3-phosphate dehydrogenase-like, C-terminal domain"/>
    <property type="match status" value="1"/>
</dbReference>
<organism evidence="16 17">
    <name type="scientific">Marinicella pacifica</name>
    <dbReference type="NCBI Taxonomy" id="1171543"/>
    <lineage>
        <taxon>Bacteria</taxon>
        <taxon>Pseudomonadati</taxon>
        <taxon>Pseudomonadota</taxon>
        <taxon>Gammaproteobacteria</taxon>
        <taxon>Lysobacterales</taxon>
        <taxon>Marinicellaceae</taxon>
        <taxon>Marinicella</taxon>
    </lineage>
</organism>
<proteinExistence type="inferred from homology"/>
<dbReference type="GO" id="GO:0008839">
    <property type="term" value="F:4-hydroxy-tetrahydrodipicolinate reductase"/>
    <property type="evidence" value="ECO:0007669"/>
    <property type="project" value="UniProtKB-UniRule"/>
</dbReference>
<dbReference type="EC" id="1.17.1.8" evidence="10 13"/>